<reference evidence="3" key="1">
    <citation type="submission" date="2012-12" db="EMBL/GenBank/DDBJ databases">
        <authorList>
            <person name="Hellsten U."/>
            <person name="Grimwood J."/>
            <person name="Chapman J.A."/>
            <person name="Shapiro H."/>
            <person name="Aerts A."/>
            <person name="Otillar R.P."/>
            <person name="Terry A.Y."/>
            <person name="Boore J.L."/>
            <person name="Simakov O."/>
            <person name="Marletaz F."/>
            <person name="Cho S.-J."/>
            <person name="Edsinger-Gonzales E."/>
            <person name="Havlak P."/>
            <person name="Kuo D.-H."/>
            <person name="Larsson T."/>
            <person name="Lv J."/>
            <person name="Arendt D."/>
            <person name="Savage R."/>
            <person name="Osoegawa K."/>
            <person name="de Jong P."/>
            <person name="Lindberg D.R."/>
            <person name="Seaver E.C."/>
            <person name="Weisblat D.A."/>
            <person name="Putnam N.H."/>
            <person name="Grigoriev I.V."/>
            <person name="Rokhsar D.S."/>
        </authorList>
    </citation>
    <scope>NUCLEOTIDE SEQUENCE</scope>
    <source>
        <strain evidence="3">I ESC-2004</strain>
    </source>
</reference>
<keyword evidence="3" id="KW-1185">Reference proteome</keyword>
<evidence type="ECO:0000313" key="3">
    <source>
        <dbReference type="Proteomes" id="UP000014760"/>
    </source>
</evidence>
<reference evidence="1 3" key="2">
    <citation type="journal article" date="2013" name="Nature">
        <title>Insights into bilaterian evolution from three spiralian genomes.</title>
        <authorList>
            <person name="Simakov O."/>
            <person name="Marletaz F."/>
            <person name="Cho S.J."/>
            <person name="Edsinger-Gonzales E."/>
            <person name="Havlak P."/>
            <person name="Hellsten U."/>
            <person name="Kuo D.H."/>
            <person name="Larsson T."/>
            <person name="Lv J."/>
            <person name="Arendt D."/>
            <person name="Savage R."/>
            <person name="Osoegawa K."/>
            <person name="de Jong P."/>
            <person name="Grimwood J."/>
            <person name="Chapman J.A."/>
            <person name="Shapiro H."/>
            <person name="Aerts A."/>
            <person name="Otillar R.P."/>
            <person name="Terry A.Y."/>
            <person name="Boore J.L."/>
            <person name="Grigoriev I.V."/>
            <person name="Lindberg D.R."/>
            <person name="Seaver E.C."/>
            <person name="Weisblat D.A."/>
            <person name="Putnam N.H."/>
            <person name="Rokhsar D.S."/>
        </authorList>
    </citation>
    <scope>NUCLEOTIDE SEQUENCE</scope>
    <source>
        <strain evidence="1 3">I ESC-2004</strain>
    </source>
</reference>
<reference evidence="2" key="3">
    <citation type="submission" date="2015-06" db="UniProtKB">
        <authorList>
            <consortium name="EnsemblMetazoa"/>
        </authorList>
    </citation>
    <scope>IDENTIFICATION</scope>
</reference>
<dbReference type="AlphaFoldDB" id="R7V4H5"/>
<protein>
    <submittedName>
        <fullName evidence="1 2">Uncharacterized protein</fullName>
    </submittedName>
</protein>
<dbReference type="EMBL" id="AMQN01000752">
    <property type="status" value="NOT_ANNOTATED_CDS"/>
    <property type="molecule type" value="Genomic_DNA"/>
</dbReference>
<dbReference type="EnsemblMetazoa" id="CapteT190324">
    <property type="protein sequence ID" value="CapteP190324"/>
    <property type="gene ID" value="CapteG190324"/>
</dbReference>
<organism evidence="1">
    <name type="scientific">Capitella teleta</name>
    <name type="common">Polychaete worm</name>
    <dbReference type="NCBI Taxonomy" id="283909"/>
    <lineage>
        <taxon>Eukaryota</taxon>
        <taxon>Metazoa</taxon>
        <taxon>Spiralia</taxon>
        <taxon>Lophotrochozoa</taxon>
        <taxon>Annelida</taxon>
        <taxon>Polychaeta</taxon>
        <taxon>Sedentaria</taxon>
        <taxon>Scolecida</taxon>
        <taxon>Capitellidae</taxon>
        <taxon>Capitella</taxon>
    </lineage>
</organism>
<evidence type="ECO:0000313" key="2">
    <source>
        <dbReference type="EnsemblMetazoa" id="CapteP190324"/>
    </source>
</evidence>
<proteinExistence type="predicted"/>
<name>R7V4H5_CAPTE</name>
<dbReference type="EMBL" id="KB295062">
    <property type="protein sequence ID" value="ELU13738.1"/>
    <property type="molecule type" value="Genomic_DNA"/>
</dbReference>
<dbReference type="Proteomes" id="UP000014760">
    <property type="component" value="Unassembled WGS sequence"/>
</dbReference>
<gene>
    <name evidence="1" type="ORF">CAPTEDRAFT_190324</name>
</gene>
<sequence length="126" mass="14645">METTSDDTQVTSLQQRILYLENFFQVLLLQHGRAEKRAERAADRGDDMAFMYELEMNHLESLMNATKETLRVRLKELFERLGQLICQSLDATLKKCECSKNKGEPTTVNSSDLASIWRPIFQTYLH</sequence>
<evidence type="ECO:0000313" key="1">
    <source>
        <dbReference type="EMBL" id="ELU13738.1"/>
    </source>
</evidence>
<dbReference type="HOGENOM" id="CLU_1983652_0_0_1"/>
<accession>R7V4H5</accession>